<dbReference type="AlphaFoldDB" id="A0A9D4ZC34"/>
<organism evidence="3 4">
    <name type="scientific">Adiantum capillus-veneris</name>
    <name type="common">Maidenhair fern</name>
    <dbReference type="NCBI Taxonomy" id="13818"/>
    <lineage>
        <taxon>Eukaryota</taxon>
        <taxon>Viridiplantae</taxon>
        <taxon>Streptophyta</taxon>
        <taxon>Embryophyta</taxon>
        <taxon>Tracheophyta</taxon>
        <taxon>Polypodiopsida</taxon>
        <taxon>Polypodiidae</taxon>
        <taxon>Polypodiales</taxon>
        <taxon>Pteridineae</taxon>
        <taxon>Pteridaceae</taxon>
        <taxon>Vittarioideae</taxon>
        <taxon>Adiantum</taxon>
    </lineage>
</organism>
<evidence type="ECO:0000313" key="3">
    <source>
        <dbReference type="EMBL" id="KAI5067226.1"/>
    </source>
</evidence>
<name>A0A9D4ZC34_ADICA</name>
<gene>
    <name evidence="3" type="ORF">GOP47_0017754</name>
</gene>
<feature type="signal peptide" evidence="2">
    <location>
        <begin position="1"/>
        <end position="25"/>
    </location>
</feature>
<keyword evidence="1" id="KW-1133">Transmembrane helix</keyword>
<dbReference type="InterPro" id="IPR009424">
    <property type="entry name" value="AGP16/20/22/41"/>
</dbReference>
<protein>
    <submittedName>
        <fullName evidence="3">Uncharacterized protein</fullName>
    </submittedName>
</protein>
<feature type="chain" id="PRO_5039732400" evidence="2">
    <location>
        <begin position="26"/>
        <end position="72"/>
    </location>
</feature>
<dbReference type="OrthoDB" id="777504at2759"/>
<keyword evidence="2" id="KW-0732">Signal</keyword>
<evidence type="ECO:0000313" key="4">
    <source>
        <dbReference type="Proteomes" id="UP000886520"/>
    </source>
</evidence>
<evidence type="ECO:0000256" key="1">
    <source>
        <dbReference type="SAM" id="Phobius"/>
    </source>
</evidence>
<proteinExistence type="predicted"/>
<keyword evidence="1" id="KW-0812">Transmembrane</keyword>
<evidence type="ECO:0000256" key="2">
    <source>
        <dbReference type="SAM" id="SignalP"/>
    </source>
</evidence>
<keyword evidence="1" id="KW-0472">Membrane</keyword>
<sequence>MASFKITLSFSLLSLLIIFISVANAQPSASPAPEPTSDGSNIDLGIAYTLMFAALAVTYLMHPIDAFPFNLF</sequence>
<reference evidence="3" key="1">
    <citation type="submission" date="2021-01" db="EMBL/GenBank/DDBJ databases">
        <title>Adiantum capillus-veneris genome.</title>
        <authorList>
            <person name="Fang Y."/>
            <person name="Liao Q."/>
        </authorList>
    </citation>
    <scope>NUCLEOTIDE SEQUENCE</scope>
    <source>
        <strain evidence="3">H3</strain>
        <tissue evidence="3">Leaf</tissue>
    </source>
</reference>
<dbReference type="EMBL" id="JABFUD020000017">
    <property type="protein sequence ID" value="KAI5067226.1"/>
    <property type="molecule type" value="Genomic_DNA"/>
</dbReference>
<dbReference type="PANTHER" id="PTHR33374">
    <property type="entry name" value="ARABINOGALACTAN PROTEIN 20"/>
    <property type="match status" value="1"/>
</dbReference>
<dbReference type="Pfam" id="PF06376">
    <property type="entry name" value="AGP"/>
    <property type="match status" value="1"/>
</dbReference>
<comment type="caution">
    <text evidence="3">The sequence shown here is derived from an EMBL/GenBank/DDBJ whole genome shotgun (WGS) entry which is preliminary data.</text>
</comment>
<accession>A0A9D4ZC34</accession>
<dbReference type="Proteomes" id="UP000886520">
    <property type="component" value="Chromosome 17"/>
</dbReference>
<feature type="transmembrane region" description="Helical" evidence="1">
    <location>
        <begin position="41"/>
        <end position="61"/>
    </location>
</feature>
<keyword evidence="4" id="KW-1185">Reference proteome</keyword>